<evidence type="ECO:0000256" key="1">
    <source>
        <dbReference type="ARBA" id="ARBA00022603"/>
    </source>
</evidence>
<evidence type="ECO:0000256" key="4">
    <source>
        <dbReference type="ARBA" id="ARBA00038303"/>
    </source>
</evidence>
<feature type="binding site" evidence="5">
    <location>
        <begin position="123"/>
        <end position="128"/>
    </location>
    <ligand>
        <name>S-adenosyl-L-methionine</name>
        <dbReference type="ChEBI" id="CHEBI:59789"/>
    </ligand>
</feature>
<dbReference type="InterPro" id="IPR003742">
    <property type="entry name" value="RlmH-like"/>
</dbReference>
<evidence type="ECO:0000256" key="3">
    <source>
        <dbReference type="ARBA" id="ARBA00022691"/>
    </source>
</evidence>
<protein>
    <recommendedName>
        <fullName evidence="5">Ribosomal RNA large subunit methyltransferase H</fullName>
        <ecNumber evidence="5">2.1.1.177</ecNumber>
    </recommendedName>
    <alternativeName>
        <fullName evidence="5">23S rRNA (pseudouridine1915-N3)-methyltransferase</fullName>
    </alternativeName>
    <alternativeName>
        <fullName evidence="5">23S rRNA m3Psi1915 methyltransferase</fullName>
    </alternativeName>
    <alternativeName>
        <fullName evidence="5">rRNA (pseudouridine-N3-)-methyltransferase RlmH</fullName>
    </alternativeName>
</protein>
<name>A0A379G9S4_9BACT</name>
<sequence length="156" mass="17879">MKATLILVGRTNNELFAHAIADYVGRIGHYIPFKIVTIPELKNTKKLSEAQQKIREGETILREIQTADTVVLLDEHGKEFRSIDYAAWLQKKQNTAKHLVFVIGGAYGFSEAVYSRANEKISLSKMTFSHQMVRLIFVEQLYRACSIIRGEPYHHE</sequence>
<dbReference type="SUPFAM" id="SSF75217">
    <property type="entry name" value="alpha/beta knot"/>
    <property type="match status" value="1"/>
</dbReference>
<feature type="binding site" evidence="5">
    <location>
        <position position="104"/>
    </location>
    <ligand>
        <name>S-adenosyl-L-methionine</name>
        <dbReference type="ChEBI" id="CHEBI:59789"/>
    </ligand>
</feature>
<dbReference type="GO" id="GO:0070038">
    <property type="term" value="F:rRNA (pseudouridine-N3-)-methyltransferase activity"/>
    <property type="evidence" value="ECO:0007669"/>
    <property type="project" value="UniProtKB-UniRule"/>
</dbReference>
<dbReference type="Pfam" id="PF02590">
    <property type="entry name" value="SPOUT_MTase"/>
    <property type="match status" value="1"/>
</dbReference>
<dbReference type="PIRSF" id="PIRSF004505">
    <property type="entry name" value="MT_bac"/>
    <property type="match status" value="1"/>
</dbReference>
<feature type="binding site" evidence="5">
    <location>
        <position position="73"/>
    </location>
    <ligand>
        <name>S-adenosyl-L-methionine</name>
        <dbReference type="ChEBI" id="CHEBI:59789"/>
    </ligand>
</feature>
<accession>A0A379G9S4</accession>
<dbReference type="PANTHER" id="PTHR33603">
    <property type="entry name" value="METHYLTRANSFERASE"/>
    <property type="match status" value="1"/>
</dbReference>
<dbReference type="Proteomes" id="UP000254235">
    <property type="component" value="Unassembled WGS sequence"/>
</dbReference>
<comment type="subcellular location">
    <subcellularLocation>
        <location evidence="5">Cytoplasm</location>
    </subcellularLocation>
</comment>
<dbReference type="Gene3D" id="3.40.1280.10">
    <property type="match status" value="1"/>
</dbReference>
<dbReference type="InterPro" id="IPR029026">
    <property type="entry name" value="tRNA_m1G_MTases_N"/>
</dbReference>
<dbReference type="RefSeq" id="WP_115084114.1">
    <property type="nucleotide sequence ID" value="NZ_CAKAQN010000037.1"/>
</dbReference>
<comment type="subunit">
    <text evidence="5">Homodimer.</text>
</comment>
<dbReference type="AlphaFoldDB" id="A0A379G9S4"/>
<comment type="function">
    <text evidence="5">Specifically methylates the pseudouridine at position 1915 (m3Psi1915) in 23S rRNA.</text>
</comment>
<dbReference type="EMBL" id="UGTP01000003">
    <property type="protein sequence ID" value="SUC37727.1"/>
    <property type="molecule type" value="Genomic_DNA"/>
</dbReference>
<evidence type="ECO:0000313" key="6">
    <source>
        <dbReference type="EMBL" id="SUC37727.1"/>
    </source>
</evidence>
<keyword evidence="5" id="KW-0963">Cytoplasm</keyword>
<gene>
    <name evidence="5 6" type="primary">rlmH</name>
    <name evidence="6" type="ORF">NCTC13043_02223</name>
</gene>
<keyword evidence="1 5" id="KW-0489">Methyltransferase</keyword>
<comment type="similarity">
    <text evidence="4 5">Belongs to the RNA methyltransferase RlmH family.</text>
</comment>
<dbReference type="GO" id="GO:0005737">
    <property type="term" value="C:cytoplasm"/>
    <property type="evidence" value="ECO:0007669"/>
    <property type="project" value="UniProtKB-SubCell"/>
</dbReference>
<keyword evidence="5" id="KW-0698">rRNA processing</keyword>
<evidence type="ECO:0000256" key="2">
    <source>
        <dbReference type="ARBA" id="ARBA00022679"/>
    </source>
</evidence>
<dbReference type="InterPro" id="IPR029028">
    <property type="entry name" value="Alpha/beta_knot_MTases"/>
</dbReference>
<dbReference type="OrthoDB" id="9806643at2"/>
<dbReference type="PANTHER" id="PTHR33603:SF1">
    <property type="entry name" value="RIBOSOMAL RNA LARGE SUBUNIT METHYLTRANSFERASE H"/>
    <property type="match status" value="1"/>
</dbReference>
<keyword evidence="3 5" id="KW-0949">S-adenosyl-L-methionine</keyword>
<keyword evidence="2 5" id="KW-0808">Transferase</keyword>
<dbReference type="HAMAP" id="MF_00658">
    <property type="entry name" value="23SrRNA_methyltr_H"/>
    <property type="match status" value="1"/>
</dbReference>
<evidence type="ECO:0000256" key="5">
    <source>
        <dbReference type="HAMAP-Rule" id="MF_00658"/>
    </source>
</evidence>
<dbReference type="GeneID" id="78571843"/>
<dbReference type="NCBIfam" id="NF000990">
    <property type="entry name" value="PRK00103.2-4"/>
    <property type="match status" value="1"/>
</dbReference>
<reference evidence="6 7" key="1">
    <citation type="submission" date="2018-06" db="EMBL/GenBank/DDBJ databases">
        <authorList>
            <consortium name="Pathogen Informatics"/>
            <person name="Doyle S."/>
        </authorList>
    </citation>
    <scope>NUCLEOTIDE SEQUENCE [LARGE SCALE GENOMIC DNA]</scope>
    <source>
        <strain evidence="6 7">NCTC13043</strain>
    </source>
</reference>
<evidence type="ECO:0000313" key="7">
    <source>
        <dbReference type="Proteomes" id="UP000254235"/>
    </source>
</evidence>
<proteinExistence type="inferred from homology"/>
<dbReference type="EC" id="2.1.1.177" evidence="5"/>
<comment type="catalytic activity">
    <reaction evidence="5">
        <text>pseudouridine(1915) in 23S rRNA + S-adenosyl-L-methionine = N(3)-methylpseudouridine(1915) in 23S rRNA + S-adenosyl-L-homocysteine + H(+)</text>
        <dbReference type="Rhea" id="RHEA:42752"/>
        <dbReference type="Rhea" id="RHEA-COMP:10221"/>
        <dbReference type="Rhea" id="RHEA-COMP:10222"/>
        <dbReference type="ChEBI" id="CHEBI:15378"/>
        <dbReference type="ChEBI" id="CHEBI:57856"/>
        <dbReference type="ChEBI" id="CHEBI:59789"/>
        <dbReference type="ChEBI" id="CHEBI:65314"/>
        <dbReference type="ChEBI" id="CHEBI:74486"/>
        <dbReference type="EC" id="2.1.1.177"/>
    </reaction>
</comment>
<dbReference type="CDD" id="cd18081">
    <property type="entry name" value="RlmH-like"/>
    <property type="match status" value="1"/>
</dbReference>
<organism evidence="6 7">
    <name type="scientific">Prevotella pallens</name>
    <dbReference type="NCBI Taxonomy" id="60133"/>
    <lineage>
        <taxon>Bacteria</taxon>
        <taxon>Pseudomonadati</taxon>
        <taxon>Bacteroidota</taxon>
        <taxon>Bacteroidia</taxon>
        <taxon>Bacteroidales</taxon>
        <taxon>Prevotellaceae</taxon>
        <taxon>Prevotella</taxon>
    </lineage>
</organism>